<dbReference type="Proteomes" id="UP000703661">
    <property type="component" value="Unassembled WGS sequence"/>
</dbReference>
<dbReference type="InterPro" id="IPR036865">
    <property type="entry name" value="CRAL-TRIO_dom_sf"/>
</dbReference>
<evidence type="ECO:0000259" key="2">
    <source>
        <dbReference type="PROSITE" id="PS50191"/>
    </source>
</evidence>
<dbReference type="Pfam" id="PF03765">
    <property type="entry name" value="CRAL_TRIO_N"/>
    <property type="match status" value="1"/>
</dbReference>
<dbReference type="CDD" id="cd00170">
    <property type="entry name" value="SEC14"/>
    <property type="match status" value="1"/>
</dbReference>
<feature type="region of interest" description="Disordered" evidence="1">
    <location>
        <begin position="1"/>
        <end position="21"/>
    </location>
</feature>
<dbReference type="OrthoDB" id="75724at2759"/>
<evidence type="ECO:0000256" key="1">
    <source>
        <dbReference type="SAM" id="MobiDB-lite"/>
    </source>
</evidence>
<dbReference type="SMART" id="SM01100">
    <property type="entry name" value="CRAL_TRIO_N"/>
    <property type="match status" value="1"/>
</dbReference>
<comment type="caution">
    <text evidence="3">The sequence shown here is derived from an EMBL/GenBank/DDBJ whole genome shotgun (WGS) entry which is preliminary data.</text>
</comment>
<reference evidence="3" key="1">
    <citation type="journal article" date="2020" name="Fungal Divers.">
        <title>Resolving the Mortierellaceae phylogeny through synthesis of multi-gene phylogenetics and phylogenomics.</title>
        <authorList>
            <person name="Vandepol N."/>
            <person name="Liber J."/>
            <person name="Desiro A."/>
            <person name="Na H."/>
            <person name="Kennedy M."/>
            <person name="Barry K."/>
            <person name="Grigoriev I.V."/>
            <person name="Miller A.N."/>
            <person name="O'Donnell K."/>
            <person name="Stajich J.E."/>
            <person name="Bonito G."/>
        </authorList>
    </citation>
    <scope>NUCLEOTIDE SEQUENCE</scope>
    <source>
        <strain evidence="3">NRRL 2769</strain>
    </source>
</reference>
<dbReference type="SMART" id="SM00516">
    <property type="entry name" value="SEC14"/>
    <property type="match status" value="1"/>
</dbReference>
<protein>
    <recommendedName>
        <fullName evidence="2">CRAL-TRIO domain-containing protein</fullName>
    </recommendedName>
</protein>
<feature type="compositionally biased region" description="Low complexity" evidence="1">
    <location>
        <begin position="239"/>
        <end position="255"/>
    </location>
</feature>
<dbReference type="PANTHER" id="PTHR45824">
    <property type="entry name" value="GH16843P"/>
    <property type="match status" value="1"/>
</dbReference>
<organism evidence="3 4">
    <name type="scientific">Entomortierella chlamydospora</name>
    <dbReference type="NCBI Taxonomy" id="101097"/>
    <lineage>
        <taxon>Eukaryota</taxon>
        <taxon>Fungi</taxon>
        <taxon>Fungi incertae sedis</taxon>
        <taxon>Mucoromycota</taxon>
        <taxon>Mortierellomycotina</taxon>
        <taxon>Mortierellomycetes</taxon>
        <taxon>Mortierellales</taxon>
        <taxon>Mortierellaceae</taxon>
        <taxon>Entomortierella</taxon>
    </lineage>
</organism>
<feature type="domain" description="CRAL-TRIO" evidence="2">
    <location>
        <begin position="97"/>
        <end position="300"/>
    </location>
</feature>
<proteinExistence type="predicted"/>
<dbReference type="InterPro" id="IPR036273">
    <property type="entry name" value="CRAL/TRIO_N_dom_sf"/>
</dbReference>
<feature type="region of interest" description="Disordered" evidence="1">
    <location>
        <begin position="238"/>
        <end position="265"/>
    </location>
</feature>
<dbReference type="Pfam" id="PF00650">
    <property type="entry name" value="CRAL_TRIO"/>
    <property type="match status" value="1"/>
</dbReference>
<evidence type="ECO:0000313" key="4">
    <source>
        <dbReference type="Proteomes" id="UP000703661"/>
    </source>
</evidence>
<accession>A0A9P6N117</accession>
<keyword evidence="4" id="KW-1185">Reference proteome</keyword>
<dbReference type="InterPro" id="IPR011074">
    <property type="entry name" value="CRAL/TRIO_N_dom"/>
</dbReference>
<evidence type="ECO:0000313" key="3">
    <source>
        <dbReference type="EMBL" id="KAG0019911.1"/>
    </source>
</evidence>
<dbReference type="PANTHER" id="PTHR45824:SF29">
    <property type="entry name" value="GH16843P"/>
    <property type="match status" value="1"/>
</dbReference>
<dbReference type="AlphaFoldDB" id="A0A9P6N117"/>
<dbReference type="Gene3D" id="3.40.525.10">
    <property type="entry name" value="CRAL-TRIO lipid binding domain"/>
    <property type="match status" value="1"/>
</dbReference>
<dbReference type="EMBL" id="JAAAID010000253">
    <property type="protein sequence ID" value="KAG0019911.1"/>
    <property type="molecule type" value="Genomic_DNA"/>
</dbReference>
<dbReference type="SUPFAM" id="SSF52087">
    <property type="entry name" value="CRAL/TRIO domain"/>
    <property type="match status" value="2"/>
</dbReference>
<sequence>MAVPDNSSKHQPRFTPSPECYVPTPEKLTEQQITTLDAFRTHVHTKVVKNDAERRWTDDPCLIRFLKARRWNLEGAIAGIQDTLQWRESYKPMVPDKESLWPELASGKMFVSGFDKTSRPLLYMKPRLETTAASPAQIRHVVFHLEVAIALMPKGVQSLCIVIDFEDVSMTKTPGAGIAREILNVLGTHYPERLGKGYIIHAPWFFWPFYKMVSPFMDPVTREKINFVDIKKQKHSHKSITSTPSSASASDIDVSASKDKHHPLHEKEKKITRVTEPNLLEVIPDDSLEEGFGGTMDYEYDQEIYWEKACKVLEGARYYLEHGSALDAESTNVA</sequence>
<dbReference type="GO" id="GO:0008526">
    <property type="term" value="F:phosphatidylinositol transfer activity"/>
    <property type="evidence" value="ECO:0007669"/>
    <property type="project" value="TreeGrafter"/>
</dbReference>
<dbReference type="PROSITE" id="PS50191">
    <property type="entry name" value="CRAL_TRIO"/>
    <property type="match status" value="1"/>
</dbReference>
<gene>
    <name evidence="3" type="ORF">BGZ80_005094</name>
</gene>
<dbReference type="InterPro" id="IPR001251">
    <property type="entry name" value="CRAL-TRIO_dom"/>
</dbReference>
<dbReference type="InterPro" id="IPR052578">
    <property type="entry name" value="PI_Transfer_CRAL-TRIO"/>
</dbReference>
<dbReference type="SUPFAM" id="SSF46938">
    <property type="entry name" value="CRAL/TRIO N-terminal domain"/>
    <property type="match status" value="1"/>
</dbReference>
<name>A0A9P6N117_9FUNG</name>